<comment type="caution">
    <text evidence="1">The sequence shown here is derived from an EMBL/GenBank/DDBJ whole genome shotgun (WGS) entry which is preliminary data.</text>
</comment>
<proteinExistence type="predicted"/>
<dbReference type="InterPro" id="IPR011990">
    <property type="entry name" value="TPR-like_helical_dom_sf"/>
</dbReference>
<dbReference type="EMBL" id="VUNR01000002">
    <property type="protein sequence ID" value="MSU07702.1"/>
    <property type="molecule type" value="Genomic_DNA"/>
</dbReference>
<name>A0A6I2UF29_9FIRM</name>
<dbReference type="InterPro" id="IPR025586">
    <property type="entry name" value="PcfJ"/>
</dbReference>
<organism evidence="1 2">
    <name type="scientific">Anaerovibrio slackiae</name>
    <dbReference type="NCBI Taxonomy" id="2652309"/>
    <lineage>
        <taxon>Bacteria</taxon>
        <taxon>Bacillati</taxon>
        <taxon>Bacillota</taxon>
        <taxon>Negativicutes</taxon>
        <taxon>Selenomonadales</taxon>
        <taxon>Selenomonadaceae</taxon>
        <taxon>Anaerovibrio</taxon>
    </lineage>
</organism>
<evidence type="ECO:0000313" key="1">
    <source>
        <dbReference type="EMBL" id="MSU07702.1"/>
    </source>
</evidence>
<accession>A0A6I2UF29</accession>
<gene>
    <name evidence="1" type="ORF">FYJ84_01680</name>
</gene>
<reference evidence="1 2" key="1">
    <citation type="submission" date="2019-08" db="EMBL/GenBank/DDBJ databases">
        <title>In-depth cultivation of the pig gut microbiome towards novel bacterial diversity and tailored functional studies.</title>
        <authorList>
            <person name="Wylensek D."/>
            <person name="Hitch T.C.A."/>
            <person name="Clavel T."/>
        </authorList>
    </citation>
    <scope>NUCLEOTIDE SEQUENCE [LARGE SCALE GENOMIC DNA]</scope>
    <source>
        <strain evidence="1 2">WCA-693-APC-5D-A</strain>
    </source>
</reference>
<dbReference type="Gene3D" id="1.25.40.10">
    <property type="entry name" value="Tetratricopeptide repeat domain"/>
    <property type="match status" value="1"/>
</dbReference>
<evidence type="ECO:0000313" key="2">
    <source>
        <dbReference type="Proteomes" id="UP000433181"/>
    </source>
</evidence>
<protein>
    <recommendedName>
        <fullName evidence="3">Sel1 repeat family protein</fullName>
    </recommendedName>
</protein>
<dbReference type="Pfam" id="PF14284">
    <property type="entry name" value="PcfJ"/>
    <property type="match status" value="1"/>
</dbReference>
<dbReference type="AlphaFoldDB" id="A0A6I2UF29"/>
<dbReference type="Proteomes" id="UP000433181">
    <property type="component" value="Unassembled WGS sequence"/>
</dbReference>
<evidence type="ECO:0008006" key="3">
    <source>
        <dbReference type="Google" id="ProtNLM"/>
    </source>
</evidence>
<keyword evidence="2" id="KW-1185">Reference proteome</keyword>
<dbReference type="SMART" id="SM00671">
    <property type="entry name" value="SEL1"/>
    <property type="match status" value="1"/>
</dbReference>
<dbReference type="InterPro" id="IPR006597">
    <property type="entry name" value="Sel1-like"/>
</dbReference>
<dbReference type="SUPFAM" id="SSF81901">
    <property type="entry name" value="HCP-like"/>
    <property type="match status" value="1"/>
</dbReference>
<sequence>MYDMCSDEYAGMEVGYVESVVFVQDIKNNTWVTCEDETYKTEDLEKIACGIVLYHFDDCFFYNSKDRHWRRIDGVQSVEDFQGLMCYHDLSDRFERQISLNMDRAIFPFRWRICRKEENSYVMFALDMLCGPIRVPYYGNAPLNSSLQFLTMSFSMDVATRRMLKAREDLLYYKSNSYADYRRCDVVHIPPVVMQSMVKFLQEGAGRAFGIKPSVLMAVEGVGFPDRFISRPFDVNITYLRNFLGKDVFEKHFPWQQKDNFQPLCQLLGIDKPPKSLRKAYSFNPYAPVIFLILKQWGLQDINHIQKFFGYDRTIFNVYLSNFRAVFRPDGVVIDCCESGCDWQRLGGYARFILERKGEKHFVKVFSRLSLNPWNEYVRDILRMLYDYQGLFSEEILKLLLAQGETRIVHDLMAEAVNRQKYQNVKLEYDDNKLRHGRTMLNCECSIDGYEFHLVKDTDDLYEIGGALCNCVASYRWDVVHYISAIFYVKKDDKYLACIEVKDQNAIVQASGYCNRELRGTLLEYFAYWAYVKGLRIGSKCLEECIRSAGIEPEKLYYEVRKLMTAEAYQKMNFEELTGLADEDIRNGWYIRFLQLLNEKRRFRLAAPPWMEFLDERSYLNYVLPEGGRLIEDAEKGVREAMFVLGVMYLQGRLLMPDLEKSRHWLLKAERKGSKMAAGFLERLNIPEKRLHLMDDLKLMEGLMKMRQRARKAGLLLN</sequence>